<evidence type="ECO:0000313" key="1">
    <source>
        <dbReference type="EMBL" id="KAJ0099413.1"/>
    </source>
</evidence>
<dbReference type="Proteomes" id="UP001164250">
    <property type="component" value="Chromosome 4"/>
</dbReference>
<dbReference type="EMBL" id="CM047900">
    <property type="protein sequence ID" value="KAJ0099413.1"/>
    <property type="molecule type" value="Genomic_DNA"/>
</dbReference>
<sequence>MSLLRFKTLNPTSLKLSLLWHKNYPSGFLTKVFAEIIATYLLVFVTCGSAALSASDERRVSKLGASLAGGLIVTVMIYAVGHISGAHMNPAVTLAFAAVRHFPWKQVGGSSFGPHAMAIAHEVPFYAAAQLTGAISSAMTLRVLLHPIKQIGTTSPSGPDLQALIMEIVVTFSMMFVTSAVATDTRAGELAGVAVGSAVCITSILAGPVSGGSMNPARTLGPAIASSYYKSIWVYVLGPVTGALMGAWCYSIIRETDKSVKTPSFSFKLRRMNSGDTDGQLTNKDPLNVL</sequence>
<organism evidence="1 2">
    <name type="scientific">Pistacia atlantica</name>
    <dbReference type="NCBI Taxonomy" id="434234"/>
    <lineage>
        <taxon>Eukaryota</taxon>
        <taxon>Viridiplantae</taxon>
        <taxon>Streptophyta</taxon>
        <taxon>Embryophyta</taxon>
        <taxon>Tracheophyta</taxon>
        <taxon>Spermatophyta</taxon>
        <taxon>Magnoliopsida</taxon>
        <taxon>eudicotyledons</taxon>
        <taxon>Gunneridae</taxon>
        <taxon>Pentapetalae</taxon>
        <taxon>rosids</taxon>
        <taxon>malvids</taxon>
        <taxon>Sapindales</taxon>
        <taxon>Anacardiaceae</taxon>
        <taxon>Pistacia</taxon>
    </lineage>
</organism>
<comment type="caution">
    <text evidence="1">The sequence shown here is derived from an EMBL/GenBank/DDBJ whole genome shotgun (WGS) entry which is preliminary data.</text>
</comment>
<reference evidence="2" key="1">
    <citation type="journal article" date="2023" name="G3 (Bethesda)">
        <title>Genome assembly and association tests identify interacting loci associated with vigor, precocity, and sex in interspecific pistachio rootstocks.</title>
        <authorList>
            <person name="Palmer W."/>
            <person name="Jacygrad E."/>
            <person name="Sagayaradj S."/>
            <person name="Cavanaugh K."/>
            <person name="Han R."/>
            <person name="Bertier L."/>
            <person name="Beede B."/>
            <person name="Kafkas S."/>
            <person name="Golino D."/>
            <person name="Preece J."/>
            <person name="Michelmore R."/>
        </authorList>
    </citation>
    <scope>NUCLEOTIDE SEQUENCE [LARGE SCALE GENOMIC DNA]</scope>
</reference>
<accession>A0ACC1BKM2</accession>
<keyword evidence="2" id="KW-1185">Reference proteome</keyword>
<evidence type="ECO:0000313" key="2">
    <source>
        <dbReference type="Proteomes" id="UP001164250"/>
    </source>
</evidence>
<name>A0ACC1BKM2_9ROSI</name>
<gene>
    <name evidence="1" type="ORF">Patl1_21909</name>
</gene>
<proteinExistence type="predicted"/>
<protein>
    <submittedName>
        <fullName evidence="1">Uncharacterized protein</fullName>
    </submittedName>
</protein>